<dbReference type="GO" id="GO:0005739">
    <property type="term" value="C:mitochondrion"/>
    <property type="evidence" value="ECO:0007669"/>
    <property type="project" value="TreeGrafter"/>
</dbReference>
<name>A0A093UW42_TALMA</name>
<dbReference type="CDD" id="cd01449">
    <property type="entry name" value="TST_Repeat_2"/>
    <property type="match status" value="1"/>
</dbReference>
<dbReference type="EMBL" id="JPOX01000030">
    <property type="protein sequence ID" value="KFX44155.1"/>
    <property type="molecule type" value="Genomic_DNA"/>
</dbReference>
<dbReference type="SMART" id="SM00450">
    <property type="entry name" value="RHOD"/>
    <property type="match status" value="2"/>
</dbReference>
<dbReference type="PROSITE" id="PS50206">
    <property type="entry name" value="RHODANESE_3"/>
    <property type="match status" value="2"/>
</dbReference>
<dbReference type="Gene3D" id="3.40.250.10">
    <property type="entry name" value="Rhodanese-like domain"/>
    <property type="match status" value="2"/>
</dbReference>
<keyword evidence="2" id="KW-0677">Repeat</keyword>
<gene>
    <name evidence="4" type="ORF">GQ26_0300680</name>
</gene>
<accession>A0A093UW42</accession>
<dbReference type="eggNOG" id="KOG1529">
    <property type="taxonomic scope" value="Eukaryota"/>
</dbReference>
<dbReference type="InterPro" id="IPR001763">
    <property type="entry name" value="Rhodanese-like_dom"/>
</dbReference>
<dbReference type="InterPro" id="IPR045078">
    <property type="entry name" value="TST/MPST-like"/>
</dbReference>
<dbReference type="CDD" id="cd01448">
    <property type="entry name" value="TST_Repeat_1"/>
    <property type="match status" value="1"/>
</dbReference>
<evidence type="ECO:0000256" key="1">
    <source>
        <dbReference type="ARBA" id="ARBA00022679"/>
    </source>
</evidence>
<reference key="1">
    <citation type="journal article" date="2014" name="PLoS Genet.">
        <title>Signature Gene Expression Reveals Novel Clues to the Molecular Mechanisms of Dimorphic Transition in Penicillium marneffei.</title>
        <authorList>
            <person name="Yang E."/>
            <person name="Wang G."/>
            <person name="Cai J."/>
            <person name="Woo P.C."/>
            <person name="Lau S.K."/>
            <person name="Yuen K.-Y."/>
            <person name="Chow W.-N."/>
            <person name="Lin X."/>
        </authorList>
    </citation>
    <scope>NUCLEOTIDE SEQUENCE [LARGE SCALE GENOMIC DNA]</scope>
    <source>
        <strain>PM1</strain>
    </source>
</reference>
<protein>
    <submittedName>
        <fullName evidence="4">Thiosulfate sulfurtransferase</fullName>
    </submittedName>
</protein>
<comment type="caution">
    <text evidence="4">The sequence shown here is derived from an EMBL/GenBank/DDBJ whole genome shotgun (WGS) entry which is preliminary data.</text>
</comment>
<dbReference type="HOGENOM" id="CLU_031618_3_1_1"/>
<dbReference type="PANTHER" id="PTHR11364:SF27">
    <property type="entry name" value="SULFURTRANSFERASE"/>
    <property type="match status" value="1"/>
</dbReference>
<organism evidence="4">
    <name type="scientific">Talaromyces marneffei PM1</name>
    <dbReference type="NCBI Taxonomy" id="1077442"/>
    <lineage>
        <taxon>Eukaryota</taxon>
        <taxon>Fungi</taxon>
        <taxon>Dikarya</taxon>
        <taxon>Ascomycota</taxon>
        <taxon>Pezizomycotina</taxon>
        <taxon>Eurotiomycetes</taxon>
        <taxon>Eurotiomycetidae</taxon>
        <taxon>Eurotiales</taxon>
        <taxon>Trichocomaceae</taxon>
        <taxon>Talaromyces</taxon>
        <taxon>Talaromyces sect. Talaromyces</taxon>
    </lineage>
</organism>
<evidence type="ECO:0000313" key="4">
    <source>
        <dbReference type="EMBL" id="KFX44155.1"/>
    </source>
</evidence>
<dbReference type="GO" id="GO:0004792">
    <property type="term" value="F:thiosulfate-cyanide sulfurtransferase activity"/>
    <property type="evidence" value="ECO:0007669"/>
    <property type="project" value="TreeGrafter"/>
</dbReference>
<feature type="domain" description="Rhodanese" evidence="3">
    <location>
        <begin position="81"/>
        <end position="165"/>
    </location>
</feature>
<dbReference type="PANTHER" id="PTHR11364">
    <property type="entry name" value="THIOSULFATE SULFERTANSFERASE"/>
    <property type="match status" value="1"/>
</dbReference>
<evidence type="ECO:0000259" key="3">
    <source>
        <dbReference type="PROSITE" id="PS50206"/>
    </source>
</evidence>
<proteinExistence type="predicted"/>
<dbReference type="InterPro" id="IPR036873">
    <property type="entry name" value="Rhodanese-like_dom_sf"/>
</dbReference>
<dbReference type="AlphaFoldDB" id="A0A093UW42"/>
<sequence>MSEPTLNPFKFLLVSPSELHSALSHASSSPRRIVPMAVGRESGLKSYETKHIPGSVYESPVQNQKENKFLLKMKLTNNNSFFNVDQIRDSNAPYPFMLPSPSHFAVSMTELGIRADDILVMYDTLETGFYFSPRVAWICRHFGHSDVHVLNSFPRYVEQGYEVLEGQKPEALVAGENYPERSPPVSNDVIGFNELHTYLSAHTKTEGGQYQILDTRPNDQFSGSDTGAAITGHMPSAVNIPLNSLLSADKSLLPVSQLKGLFEAKGVKEGLPVILTCNSGTTAPALGLALDVSGYQMPKRLYDGSWFEWRDKATREEGLIITD</sequence>
<dbReference type="Pfam" id="PF00581">
    <property type="entry name" value="Rhodanese"/>
    <property type="match status" value="1"/>
</dbReference>
<feature type="domain" description="Rhodanese" evidence="3">
    <location>
        <begin position="206"/>
        <end position="318"/>
    </location>
</feature>
<reference evidence="4" key="2">
    <citation type="journal article" date="2014" name="PLoS Genet.">
        <title>Signature gene expression reveals novel clues to the molecular mechanisms of dimorphic transition in Penicillium marneffei.</title>
        <authorList>
            <person name="Yang E."/>
            <person name="Wang G."/>
            <person name="Cai J."/>
            <person name="Woo P.C."/>
            <person name="Lau S.K."/>
            <person name="Yuen K.-Y."/>
            <person name="Chow W.-N."/>
            <person name="Lin X."/>
        </authorList>
    </citation>
    <scope>NUCLEOTIDE SEQUENCE</scope>
    <source>
        <strain evidence="4">PM1</strain>
    </source>
</reference>
<evidence type="ECO:0000256" key="2">
    <source>
        <dbReference type="ARBA" id="ARBA00022737"/>
    </source>
</evidence>
<dbReference type="SUPFAM" id="SSF52821">
    <property type="entry name" value="Rhodanese/Cell cycle control phosphatase"/>
    <property type="match status" value="2"/>
</dbReference>
<keyword evidence="1 4" id="KW-0808">Transferase</keyword>